<gene>
    <name evidence="2" type="ORF">BJ508DRAFT_309231</name>
</gene>
<evidence type="ECO:0000313" key="2">
    <source>
        <dbReference type="EMBL" id="RPA78453.1"/>
    </source>
</evidence>
<name>A0A3N4HX67_ASCIM</name>
<feature type="compositionally biased region" description="Low complexity" evidence="1">
    <location>
        <begin position="349"/>
        <end position="365"/>
    </location>
</feature>
<sequence length="373" mass="41731">MTYTFEIPFDPIEFFRSAAPFRSTPHFTGPDLTSLRAAAEEHPNSELPNFFYAEVLSVELGITPVLSPIVQPLAYIPHIVTMQYDTGAVFTTEVGAIPDPWSYQPPTPGDAHVTPIPGLCRFTGSRSEYMTSRPGEDWDDCPRCPRQTPMLYFCRECSYTCCPICWSYGPRAHPNGLLALNESTESVEMNSEPGLNRSGLNISSLHQERIRRSRSYDLVHGNHWLPYTGRSQEELEQLDAEWEEWQLAYVNRRLILRQTPESMAYIEWKLQNFVLGMVDYEYESEDSDAETVSYGGSDSGRSDRTILAANGNSEPETETVSGESDVEDGSDLGSETGTVIRATGHTDLDYNSDSNDSNSSGSSLDTVIVNRRT</sequence>
<protein>
    <submittedName>
        <fullName evidence="2">Uncharacterized protein</fullName>
    </submittedName>
</protein>
<reference evidence="2 3" key="1">
    <citation type="journal article" date="2018" name="Nat. Ecol. Evol.">
        <title>Pezizomycetes genomes reveal the molecular basis of ectomycorrhizal truffle lifestyle.</title>
        <authorList>
            <person name="Murat C."/>
            <person name="Payen T."/>
            <person name="Noel B."/>
            <person name="Kuo A."/>
            <person name="Morin E."/>
            <person name="Chen J."/>
            <person name="Kohler A."/>
            <person name="Krizsan K."/>
            <person name="Balestrini R."/>
            <person name="Da Silva C."/>
            <person name="Montanini B."/>
            <person name="Hainaut M."/>
            <person name="Levati E."/>
            <person name="Barry K.W."/>
            <person name="Belfiori B."/>
            <person name="Cichocki N."/>
            <person name="Clum A."/>
            <person name="Dockter R.B."/>
            <person name="Fauchery L."/>
            <person name="Guy J."/>
            <person name="Iotti M."/>
            <person name="Le Tacon F."/>
            <person name="Lindquist E.A."/>
            <person name="Lipzen A."/>
            <person name="Malagnac F."/>
            <person name="Mello A."/>
            <person name="Molinier V."/>
            <person name="Miyauchi S."/>
            <person name="Poulain J."/>
            <person name="Riccioni C."/>
            <person name="Rubini A."/>
            <person name="Sitrit Y."/>
            <person name="Splivallo R."/>
            <person name="Traeger S."/>
            <person name="Wang M."/>
            <person name="Zifcakova L."/>
            <person name="Wipf D."/>
            <person name="Zambonelli A."/>
            <person name="Paolocci F."/>
            <person name="Nowrousian M."/>
            <person name="Ottonello S."/>
            <person name="Baldrian P."/>
            <person name="Spatafora J.W."/>
            <person name="Henrissat B."/>
            <person name="Nagy L.G."/>
            <person name="Aury J.M."/>
            <person name="Wincker P."/>
            <person name="Grigoriev I.V."/>
            <person name="Bonfante P."/>
            <person name="Martin F.M."/>
        </authorList>
    </citation>
    <scope>NUCLEOTIDE SEQUENCE [LARGE SCALE GENOMIC DNA]</scope>
    <source>
        <strain evidence="2 3">RN42</strain>
    </source>
</reference>
<organism evidence="2 3">
    <name type="scientific">Ascobolus immersus RN42</name>
    <dbReference type="NCBI Taxonomy" id="1160509"/>
    <lineage>
        <taxon>Eukaryota</taxon>
        <taxon>Fungi</taxon>
        <taxon>Dikarya</taxon>
        <taxon>Ascomycota</taxon>
        <taxon>Pezizomycotina</taxon>
        <taxon>Pezizomycetes</taxon>
        <taxon>Pezizales</taxon>
        <taxon>Ascobolaceae</taxon>
        <taxon>Ascobolus</taxon>
    </lineage>
</organism>
<evidence type="ECO:0000313" key="3">
    <source>
        <dbReference type="Proteomes" id="UP000275078"/>
    </source>
</evidence>
<accession>A0A3N4HX67</accession>
<keyword evidence="3" id="KW-1185">Reference proteome</keyword>
<dbReference type="Proteomes" id="UP000275078">
    <property type="component" value="Unassembled WGS sequence"/>
</dbReference>
<feature type="compositionally biased region" description="Polar residues" evidence="1">
    <location>
        <begin position="310"/>
        <end position="322"/>
    </location>
</feature>
<dbReference type="AlphaFoldDB" id="A0A3N4HX67"/>
<feature type="region of interest" description="Disordered" evidence="1">
    <location>
        <begin position="289"/>
        <end position="373"/>
    </location>
</feature>
<proteinExistence type="predicted"/>
<dbReference type="EMBL" id="ML119711">
    <property type="protein sequence ID" value="RPA78453.1"/>
    <property type="molecule type" value="Genomic_DNA"/>
</dbReference>
<evidence type="ECO:0000256" key="1">
    <source>
        <dbReference type="SAM" id="MobiDB-lite"/>
    </source>
</evidence>